<gene>
    <name evidence="1" type="ORF">BV95_00686</name>
</gene>
<protein>
    <submittedName>
        <fullName evidence="1">Uncharacterized protein</fullName>
    </submittedName>
</protein>
<sequence length="435" mass="48994">MWLVPRDTRGLTLRSPVPDVVREALVRWYTGEGEDSDHRASVIMVVKARDHHQWIACDCLGEGTDPPLLSPAYLSEAETYYLRRLTSIRQRRPEHDVDCPFFREQAPPRIREKATTTPRTIHEPDGLFSAHRLAPEKLAQLPDDSEPDDRTRGVAIPRLARLLWQLMEMAQVNVVEPLEVGEPRTTSMASEFAAMRAAAERVQIAPGIPLARHLYTHIDPYERGIVFAKLREAAKKWPTEHAPQAFLLLYAIDVSGSTITLAEGRELIVKNRIRHIGVHQRHIGPPYLVLAVVGEHNPREGYACLRAYAQPIARPANFVAIHNLAERKTIVGLLDLQYRLRRRGIGVGFKRLLFDIATLIGEMRPDLLLDLRDFTTGEVIEAALEVVTGDDADTLGLKLRQVEKLREIAPVVTIHAEDLEGDRLEAAVLDQLHIG</sequence>
<evidence type="ECO:0000313" key="1">
    <source>
        <dbReference type="EMBL" id="KEQ55137.1"/>
    </source>
</evidence>
<dbReference type="PATRIC" id="fig|46429.4.peg.668"/>
<dbReference type="OrthoDB" id="7285254at2"/>
<accession>A0A081RIW4</accession>
<comment type="caution">
    <text evidence="1">The sequence shown here is derived from an EMBL/GenBank/DDBJ whole genome shotgun (WGS) entry which is preliminary data.</text>
</comment>
<dbReference type="AlphaFoldDB" id="A0A081RIW4"/>
<organism evidence="1 2">
    <name type="scientific">Sphingobium chlorophenolicum</name>
    <dbReference type="NCBI Taxonomy" id="46429"/>
    <lineage>
        <taxon>Bacteria</taxon>
        <taxon>Pseudomonadati</taxon>
        <taxon>Pseudomonadota</taxon>
        <taxon>Alphaproteobacteria</taxon>
        <taxon>Sphingomonadales</taxon>
        <taxon>Sphingomonadaceae</taxon>
        <taxon>Sphingobium</taxon>
    </lineage>
</organism>
<reference evidence="1 2" key="1">
    <citation type="submission" date="2014-02" db="EMBL/GenBank/DDBJ databases">
        <title>Whole genome sequence of Sphingobium chlorophenolicum NBRC 16172.</title>
        <authorList>
            <person name="Gan H.M."/>
            <person name="Gan H.Y."/>
            <person name="Chew T.H."/>
            <person name="Savka M.A."/>
        </authorList>
    </citation>
    <scope>NUCLEOTIDE SEQUENCE [LARGE SCALE GENOMIC DNA]</scope>
    <source>
        <strain evidence="1 2">NBRC 16172</strain>
    </source>
</reference>
<dbReference type="EMBL" id="JFHR01000003">
    <property type="protein sequence ID" value="KEQ55137.1"/>
    <property type="molecule type" value="Genomic_DNA"/>
</dbReference>
<dbReference type="Proteomes" id="UP000028411">
    <property type="component" value="Unassembled WGS sequence"/>
</dbReference>
<evidence type="ECO:0000313" key="2">
    <source>
        <dbReference type="Proteomes" id="UP000028411"/>
    </source>
</evidence>
<name>A0A081RIW4_SPHCR</name>
<dbReference type="RefSeq" id="WP_037447350.1">
    <property type="nucleotide sequence ID" value="NZ_JFHR01000003.1"/>
</dbReference>
<proteinExistence type="predicted"/>
<dbReference type="eggNOG" id="ENOG5032Z1R">
    <property type="taxonomic scope" value="Bacteria"/>
</dbReference>